<dbReference type="EMBL" id="CAJVPG010000467">
    <property type="protein sequence ID" value="CAG8431398.1"/>
    <property type="molecule type" value="Genomic_DNA"/>
</dbReference>
<evidence type="ECO:0000256" key="1">
    <source>
        <dbReference type="SAM" id="MobiDB-lite"/>
    </source>
</evidence>
<feature type="compositionally biased region" description="Basic and acidic residues" evidence="1">
    <location>
        <begin position="54"/>
        <end position="68"/>
    </location>
</feature>
<keyword evidence="3" id="KW-1185">Reference proteome</keyword>
<feature type="region of interest" description="Disordered" evidence="1">
    <location>
        <begin position="202"/>
        <end position="237"/>
    </location>
</feature>
<gene>
    <name evidence="2" type="ORF">PSALAMII_LOCUS11497</name>
</gene>
<accession>A0A9W4K6S3</accession>
<proteinExistence type="predicted"/>
<dbReference type="AlphaFoldDB" id="A0A9W4K6S3"/>
<feature type="compositionally biased region" description="Polar residues" evidence="1">
    <location>
        <begin position="202"/>
        <end position="211"/>
    </location>
</feature>
<organism evidence="2 3">
    <name type="scientific">Penicillium salamii</name>
    <dbReference type="NCBI Taxonomy" id="1612424"/>
    <lineage>
        <taxon>Eukaryota</taxon>
        <taxon>Fungi</taxon>
        <taxon>Dikarya</taxon>
        <taxon>Ascomycota</taxon>
        <taxon>Pezizomycotina</taxon>
        <taxon>Eurotiomycetes</taxon>
        <taxon>Eurotiomycetidae</taxon>
        <taxon>Eurotiales</taxon>
        <taxon>Aspergillaceae</taxon>
        <taxon>Penicillium</taxon>
    </lineage>
</organism>
<evidence type="ECO:0000313" key="2">
    <source>
        <dbReference type="EMBL" id="CAG8431398.1"/>
    </source>
</evidence>
<comment type="caution">
    <text evidence="2">The sequence shown here is derived from an EMBL/GenBank/DDBJ whole genome shotgun (WGS) entry which is preliminary data.</text>
</comment>
<reference evidence="2" key="1">
    <citation type="submission" date="2021-07" db="EMBL/GenBank/DDBJ databases">
        <authorList>
            <person name="Branca A.L. A."/>
        </authorList>
    </citation>
    <scope>NUCLEOTIDE SEQUENCE</scope>
</reference>
<dbReference type="Proteomes" id="UP001152649">
    <property type="component" value="Unassembled WGS sequence"/>
</dbReference>
<feature type="compositionally biased region" description="Polar residues" evidence="1">
    <location>
        <begin position="76"/>
        <end position="85"/>
    </location>
</feature>
<evidence type="ECO:0000313" key="3">
    <source>
        <dbReference type="Proteomes" id="UP001152649"/>
    </source>
</evidence>
<name>A0A9W4K6S3_9EURO</name>
<dbReference type="OrthoDB" id="4367102at2759"/>
<protein>
    <submittedName>
        <fullName evidence="2">Uncharacterized protein</fullName>
    </submittedName>
</protein>
<sequence>MTTPIHSPRPSSFASSRNILSPALQHNDLRDDALWEKIHRILAFRKNVAHMVNRRDSISTKPRTREPPTTRPISHTPINHTPINHTPINYTPIKSMPINPMSINHTPINYTPINPMPINHTPINHTPINHTPINHTPINHTPINRTPIDIVSDGVSDENDFLDNVIFLVNDDSTSYHDYRHSTIKPRNSGFSDDRVLSESVTLADRSSGSANDAGYSASASIDDESSKCKSDPGVKPLPRSAHTPGLCWVCRRPFQLSTEFQDNWKCFHQPVVSNDSELPPPKRFTAEDQPAMHACCWEITCKVFECSSLNMARREDLIRCLYYMSNFAEITPFDSETNALDLELFTDPDSVPSPPEEENSQLEVLLSEVLGLLHEKDGPIGIDKLQKIDPCLAQWMKMANSYSIRMSRCPNVRLLLQRVVKNLRQSDASRFPKAYNFRVAWYNVQGVIDAMENIPQPRMILLDSRMKGRGQYAR</sequence>
<feature type="region of interest" description="Disordered" evidence="1">
    <location>
        <begin position="54"/>
        <end position="85"/>
    </location>
</feature>